<evidence type="ECO:0000313" key="1">
    <source>
        <dbReference type="EMBL" id="KAE9382547.1"/>
    </source>
</evidence>
<evidence type="ECO:0000313" key="2">
    <source>
        <dbReference type="Proteomes" id="UP000799118"/>
    </source>
</evidence>
<dbReference type="AlphaFoldDB" id="A0A6A4GAQ9"/>
<name>A0A6A4GAQ9_9AGAR</name>
<protein>
    <submittedName>
        <fullName evidence="1">Uncharacterized protein</fullName>
    </submittedName>
</protein>
<dbReference type="OrthoDB" id="3014102at2759"/>
<organism evidence="1 2">
    <name type="scientific">Gymnopus androsaceus JB14</name>
    <dbReference type="NCBI Taxonomy" id="1447944"/>
    <lineage>
        <taxon>Eukaryota</taxon>
        <taxon>Fungi</taxon>
        <taxon>Dikarya</taxon>
        <taxon>Basidiomycota</taxon>
        <taxon>Agaricomycotina</taxon>
        <taxon>Agaricomycetes</taxon>
        <taxon>Agaricomycetidae</taxon>
        <taxon>Agaricales</taxon>
        <taxon>Marasmiineae</taxon>
        <taxon>Omphalotaceae</taxon>
        <taxon>Gymnopus</taxon>
    </lineage>
</organism>
<dbReference type="Proteomes" id="UP000799118">
    <property type="component" value="Unassembled WGS sequence"/>
</dbReference>
<proteinExistence type="predicted"/>
<sequence length="167" mass="19149">MASPSLIQALQNDPSLIVYTKAESTKRLDSALKIAMKDPANEFKLYPLLNRVITDITLSTVCTKENHPHVLEVHNQAFFGTSSDDFRLPDCAACYFNDDLENYFPAFWFEAKPLEVFEDWRTSAAAEFRAMQLFQNAIPQLREQVDRAFRAFTGLEECYVFILHAIT</sequence>
<accession>A0A6A4GAQ9</accession>
<keyword evidence="2" id="KW-1185">Reference proteome</keyword>
<reference evidence="1" key="1">
    <citation type="journal article" date="2019" name="Environ. Microbiol.">
        <title>Fungal ecological strategies reflected in gene transcription - a case study of two litter decomposers.</title>
        <authorList>
            <person name="Barbi F."/>
            <person name="Kohler A."/>
            <person name="Barry K."/>
            <person name="Baskaran P."/>
            <person name="Daum C."/>
            <person name="Fauchery L."/>
            <person name="Ihrmark K."/>
            <person name="Kuo A."/>
            <person name="LaButti K."/>
            <person name="Lipzen A."/>
            <person name="Morin E."/>
            <person name="Grigoriev I.V."/>
            <person name="Henrissat B."/>
            <person name="Lindahl B."/>
            <person name="Martin F."/>
        </authorList>
    </citation>
    <scope>NUCLEOTIDE SEQUENCE</scope>
    <source>
        <strain evidence="1">JB14</strain>
    </source>
</reference>
<gene>
    <name evidence="1" type="ORF">BT96DRAFT_231974</name>
</gene>
<dbReference type="EMBL" id="ML771359">
    <property type="protein sequence ID" value="KAE9382547.1"/>
    <property type="molecule type" value="Genomic_DNA"/>
</dbReference>